<dbReference type="HOGENOM" id="CLU_1720851_0_0_6"/>
<evidence type="ECO:0000259" key="1">
    <source>
        <dbReference type="Pfam" id="PF01385"/>
    </source>
</evidence>
<organism evidence="2 3">
    <name type="scientific">Psychromonas ingrahamii (strain DSM 17664 / CCUG 51855 / 37)</name>
    <dbReference type="NCBI Taxonomy" id="357804"/>
    <lineage>
        <taxon>Bacteria</taxon>
        <taxon>Pseudomonadati</taxon>
        <taxon>Pseudomonadota</taxon>
        <taxon>Gammaproteobacteria</taxon>
        <taxon>Alteromonadales</taxon>
        <taxon>Psychromonadaceae</taxon>
        <taxon>Psychromonas</taxon>
    </lineage>
</organism>
<accession>A1SRL3</accession>
<gene>
    <name evidence="2" type="ordered locus">Ping_0261</name>
</gene>
<dbReference type="AlphaFoldDB" id="A1SRL3"/>
<dbReference type="STRING" id="357804.Ping_0261"/>
<dbReference type="eggNOG" id="COG0675">
    <property type="taxonomic scope" value="Bacteria"/>
</dbReference>
<protein>
    <submittedName>
        <fullName evidence="2">Probable transposase</fullName>
    </submittedName>
</protein>
<sequence length="152" mass="17299">MSNSFKWGAGFNACQNEASVKNRGSRLFTGKLSSLIISKPTSGKHYVLLLVKEDFKLLPAVNKTVWIDVGIKDLAICSDDTKFNNPRLTVKYAAKLAKASRRLAKIKKGSNYFNKQKEAGYCLNPQKNNPLTQRFYPQDDLKTYKQKQNDRY</sequence>
<dbReference type="Pfam" id="PF01385">
    <property type="entry name" value="OrfB_IS605"/>
    <property type="match status" value="1"/>
</dbReference>
<reference evidence="2 3" key="1">
    <citation type="submission" date="2007-01" db="EMBL/GenBank/DDBJ databases">
        <title>Complete sequence of Psychromonas ingrahamii 37.</title>
        <authorList>
            <consortium name="US DOE Joint Genome Institute"/>
            <person name="Copeland A."/>
            <person name="Lucas S."/>
            <person name="Lapidus A."/>
            <person name="Barry K."/>
            <person name="Detter J.C."/>
            <person name="Glavina del Rio T."/>
            <person name="Hammon N."/>
            <person name="Israni S."/>
            <person name="Dalin E."/>
            <person name="Tice H."/>
            <person name="Pitluck S."/>
            <person name="Thompson L.S."/>
            <person name="Brettin T."/>
            <person name="Bruce D."/>
            <person name="Han C."/>
            <person name="Tapia R."/>
            <person name="Schmutz J."/>
            <person name="Larimer F."/>
            <person name="Land M."/>
            <person name="Hauser L."/>
            <person name="Kyrpides N."/>
            <person name="Ivanova N."/>
            <person name="Staley J."/>
            <person name="Richardson P."/>
        </authorList>
    </citation>
    <scope>NUCLEOTIDE SEQUENCE [LARGE SCALE GENOMIC DNA]</scope>
    <source>
        <strain evidence="2 3">37</strain>
    </source>
</reference>
<feature type="domain" description="Probable transposase IS891/IS1136/IS1341" evidence="1">
    <location>
        <begin position="59"/>
        <end position="118"/>
    </location>
</feature>
<evidence type="ECO:0000313" key="2">
    <source>
        <dbReference type="EMBL" id="ABM02128.1"/>
    </source>
</evidence>
<evidence type="ECO:0000313" key="3">
    <source>
        <dbReference type="Proteomes" id="UP000000639"/>
    </source>
</evidence>
<dbReference type="Proteomes" id="UP000000639">
    <property type="component" value="Chromosome"/>
</dbReference>
<keyword evidence="3" id="KW-1185">Reference proteome</keyword>
<proteinExistence type="predicted"/>
<dbReference type="KEGG" id="pin:Ping_0261"/>
<dbReference type="EMBL" id="CP000510">
    <property type="protein sequence ID" value="ABM02128.1"/>
    <property type="molecule type" value="Genomic_DNA"/>
</dbReference>
<dbReference type="InterPro" id="IPR001959">
    <property type="entry name" value="Transposase"/>
</dbReference>
<dbReference type="OrthoDB" id="6917293at2"/>
<name>A1SRL3_PSYIN</name>